<dbReference type="PROSITE" id="PS50181">
    <property type="entry name" value="FBOX"/>
    <property type="match status" value="1"/>
</dbReference>
<keyword evidence="2 3" id="KW-0040">ANK repeat</keyword>
<evidence type="ECO:0000256" key="1">
    <source>
        <dbReference type="ARBA" id="ARBA00022737"/>
    </source>
</evidence>
<dbReference type="Proteomes" id="UP001301958">
    <property type="component" value="Unassembled WGS sequence"/>
</dbReference>
<evidence type="ECO:0000256" key="3">
    <source>
        <dbReference type="PROSITE-ProRule" id="PRU00023"/>
    </source>
</evidence>
<proteinExistence type="predicted"/>
<dbReference type="InterPro" id="IPR001810">
    <property type="entry name" value="F-box_dom"/>
</dbReference>
<dbReference type="AlphaFoldDB" id="A0AAN6YM70"/>
<evidence type="ECO:0000259" key="4">
    <source>
        <dbReference type="PROSITE" id="PS50181"/>
    </source>
</evidence>
<reference evidence="5" key="2">
    <citation type="submission" date="2023-05" db="EMBL/GenBank/DDBJ databases">
        <authorList>
            <consortium name="Lawrence Berkeley National Laboratory"/>
            <person name="Steindorff A."/>
            <person name="Hensen N."/>
            <person name="Bonometti L."/>
            <person name="Westerberg I."/>
            <person name="Brannstrom I.O."/>
            <person name="Guillou S."/>
            <person name="Cros-Aarteil S."/>
            <person name="Calhoun S."/>
            <person name="Haridas S."/>
            <person name="Kuo A."/>
            <person name="Mondo S."/>
            <person name="Pangilinan J."/>
            <person name="Riley R."/>
            <person name="Labutti K."/>
            <person name="Andreopoulos B."/>
            <person name="Lipzen A."/>
            <person name="Chen C."/>
            <person name="Yanf M."/>
            <person name="Daum C."/>
            <person name="Ng V."/>
            <person name="Clum A."/>
            <person name="Ohm R."/>
            <person name="Martin F."/>
            <person name="Silar P."/>
            <person name="Natvig D."/>
            <person name="Lalanne C."/>
            <person name="Gautier V."/>
            <person name="Ament-Velasquez S.L."/>
            <person name="Kruys A."/>
            <person name="Hutchinson M.I."/>
            <person name="Powell A.J."/>
            <person name="Barry K."/>
            <person name="Miller A.N."/>
            <person name="Grigoriev I.V."/>
            <person name="Debuchy R."/>
            <person name="Gladieux P."/>
            <person name="Thoren M.H."/>
            <person name="Johannesson H."/>
        </authorList>
    </citation>
    <scope>NUCLEOTIDE SEQUENCE</scope>
    <source>
        <strain evidence="5">CBS 990.96</strain>
    </source>
</reference>
<dbReference type="Pfam" id="PF12796">
    <property type="entry name" value="Ank_2"/>
    <property type="match status" value="1"/>
</dbReference>
<dbReference type="Pfam" id="PF12937">
    <property type="entry name" value="F-box-like"/>
    <property type="match status" value="1"/>
</dbReference>
<dbReference type="PROSITE" id="PS50088">
    <property type="entry name" value="ANK_REPEAT"/>
    <property type="match status" value="1"/>
</dbReference>
<protein>
    <submittedName>
        <fullName evidence="5">Ankyrin</fullName>
    </submittedName>
</protein>
<evidence type="ECO:0000256" key="2">
    <source>
        <dbReference type="ARBA" id="ARBA00023043"/>
    </source>
</evidence>
<dbReference type="SUPFAM" id="SSF48403">
    <property type="entry name" value="Ankyrin repeat"/>
    <property type="match status" value="2"/>
</dbReference>
<dbReference type="PANTHER" id="PTHR24134">
    <property type="entry name" value="ANKYRIN REPEAT-CONTAINING PROTEIN DDB_G0279043"/>
    <property type="match status" value="1"/>
</dbReference>
<dbReference type="SMART" id="SM00248">
    <property type="entry name" value="ANK"/>
    <property type="match status" value="7"/>
</dbReference>
<dbReference type="Gene3D" id="1.25.40.20">
    <property type="entry name" value="Ankyrin repeat-containing domain"/>
    <property type="match status" value="2"/>
</dbReference>
<gene>
    <name evidence="5" type="ORF">QBC38DRAFT_149067</name>
</gene>
<dbReference type="PROSITE" id="PS50297">
    <property type="entry name" value="ANK_REP_REGION"/>
    <property type="match status" value="1"/>
</dbReference>
<feature type="domain" description="F-box" evidence="4">
    <location>
        <begin position="45"/>
        <end position="78"/>
    </location>
</feature>
<dbReference type="SUPFAM" id="SSF81383">
    <property type="entry name" value="F-box domain"/>
    <property type="match status" value="1"/>
</dbReference>
<dbReference type="EMBL" id="MU865586">
    <property type="protein sequence ID" value="KAK4221100.1"/>
    <property type="molecule type" value="Genomic_DNA"/>
</dbReference>
<comment type="caution">
    <text evidence="5">The sequence shown here is derived from an EMBL/GenBank/DDBJ whole genome shotgun (WGS) entry which is preliminary data.</text>
</comment>
<evidence type="ECO:0000313" key="6">
    <source>
        <dbReference type="Proteomes" id="UP001301958"/>
    </source>
</evidence>
<sequence>MPELMSNKFLEEYLAQKKSEYRTLYKRWRTTFNPYDWPPWHGTDQCYLVSLPHELLVMICDYLYLADLLHLALTCRMFADFTIPTLYTLDVTRFDCLSLRWGCTFGIIETLERSFSYGASANHKFSLAMAMNCNWVDQDYTLSSLCNTPLMIAIRWNELGVIRFLLRKGAKVHETVVLPGHARAYYPLHFAIGIPDVNLGPSFEPGCPQVVRCLVEAEADPNLLAGASILSQPLEGPNGDTPLSLAMKRPVSLETVKVLLQAGAKPFHYAKTDRSALMSTTSIRWYIPSAYRSFRDRRSFFQLDEDKIDLLLSNTEPSRLVPIFCRWLEALHTVYYSYSLCQRSARLALLFMKNGVDLVSCADSGISPIVSVVHAVRVWRDSLWARRSVKLGKFTVVMELLHQIITEMCEATIVGNRGESCKVKRSRIIDAINSNPETSNGHNASRDTSALQLACMPFGFPGQATLISLLLQYGANPFRTDSDGAGVLHLAAMFGPEDRMRLVLEFRDGLWPSRLDVNVRDNYGWTPLHYACVFGIRTKLQDQVRTARLLLDHGADVDARTDDGWTCLEFAFRCGNGDMVRLLSERGALAEQQIRPPGWEDTEDSSPIWFCECVERSPPFMLTRLVAYYRRASSAVYTGSPSDDELREARRLLMHWGSCCDDDERVRVRVPLFPFGIFRGAISDNVRPASR</sequence>
<dbReference type="PANTHER" id="PTHR24134:SF9">
    <property type="entry name" value="ANKYRIN REPEAT AND SOCS BOX PROTEIN 8"/>
    <property type="match status" value="1"/>
</dbReference>
<dbReference type="InterPro" id="IPR002110">
    <property type="entry name" value="Ankyrin_rpt"/>
</dbReference>
<accession>A0AAN6YM70</accession>
<reference evidence="5" key="1">
    <citation type="journal article" date="2023" name="Mol. Phylogenet. Evol.">
        <title>Genome-scale phylogeny and comparative genomics of the fungal order Sordariales.</title>
        <authorList>
            <person name="Hensen N."/>
            <person name="Bonometti L."/>
            <person name="Westerberg I."/>
            <person name="Brannstrom I.O."/>
            <person name="Guillou S."/>
            <person name="Cros-Aarteil S."/>
            <person name="Calhoun S."/>
            <person name="Haridas S."/>
            <person name="Kuo A."/>
            <person name="Mondo S."/>
            <person name="Pangilinan J."/>
            <person name="Riley R."/>
            <person name="LaButti K."/>
            <person name="Andreopoulos B."/>
            <person name="Lipzen A."/>
            <person name="Chen C."/>
            <person name="Yan M."/>
            <person name="Daum C."/>
            <person name="Ng V."/>
            <person name="Clum A."/>
            <person name="Steindorff A."/>
            <person name="Ohm R.A."/>
            <person name="Martin F."/>
            <person name="Silar P."/>
            <person name="Natvig D.O."/>
            <person name="Lalanne C."/>
            <person name="Gautier V."/>
            <person name="Ament-Velasquez S.L."/>
            <person name="Kruys A."/>
            <person name="Hutchinson M.I."/>
            <person name="Powell A.J."/>
            <person name="Barry K."/>
            <person name="Miller A.N."/>
            <person name="Grigoriev I.V."/>
            <person name="Debuchy R."/>
            <person name="Gladieux P."/>
            <person name="Hiltunen Thoren M."/>
            <person name="Johannesson H."/>
        </authorList>
    </citation>
    <scope>NUCLEOTIDE SEQUENCE</scope>
    <source>
        <strain evidence="5">CBS 990.96</strain>
    </source>
</reference>
<dbReference type="InterPro" id="IPR036770">
    <property type="entry name" value="Ankyrin_rpt-contain_sf"/>
</dbReference>
<name>A0AAN6YM70_9PEZI</name>
<dbReference type="CDD" id="cd09917">
    <property type="entry name" value="F-box_SF"/>
    <property type="match status" value="1"/>
</dbReference>
<feature type="repeat" description="ANK" evidence="3">
    <location>
        <begin position="523"/>
        <end position="562"/>
    </location>
</feature>
<keyword evidence="1" id="KW-0677">Repeat</keyword>
<organism evidence="5 6">
    <name type="scientific">Podospora fimiseda</name>
    <dbReference type="NCBI Taxonomy" id="252190"/>
    <lineage>
        <taxon>Eukaryota</taxon>
        <taxon>Fungi</taxon>
        <taxon>Dikarya</taxon>
        <taxon>Ascomycota</taxon>
        <taxon>Pezizomycotina</taxon>
        <taxon>Sordariomycetes</taxon>
        <taxon>Sordariomycetidae</taxon>
        <taxon>Sordariales</taxon>
        <taxon>Podosporaceae</taxon>
        <taxon>Podospora</taxon>
    </lineage>
</organism>
<dbReference type="Pfam" id="PF00023">
    <property type="entry name" value="Ank"/>
    <property type="match status" value="1"/>
</dbReference>
<keyword evidence="6" id="KW-1185">Reference proteome</keyword>
<evidence type="ECO:0000313" key="5">
    <source>
        <dbReference type="EMBL" id="KAK4221100.1"/>
    </source>
</evidence>
<dbReference type="InterPro" id="IPR036047">
    <property type="entry name" value="F-box-like_dom_sf"/>
</dbReference>